<geneLocation type="chloroplast" evidence="1"/>
<organism evidence="1">
    <name type="scientific">Pinus koraiensis</name>
    <name type="common">Korean pine</name>
    <dbReference type="NCBI Taxonomy" id="88728"/>
    <lineage>
        <taxon>Eukaryota</taxon>
        <taxon>Viridiplantae</taxon>
        <taxon>Streptophyta</taxon>
        <taxon>Embryophyta</taxon>
        <taxon>Tracheophyta</taxon>
        <taxon>Spermatophyta</taxon>
        <taxon>Pinopsida</taxon>
        <taxon>Pinidae</taxon>
        <taxon>Conifers I</taxon>
        <taxon>Pinales</taxon>
        <taxon>Pinaceae</taxon>
        <taxon>Pinus</taxon>
        <taxon>Pinus subgen. Strobus</taxon>
    </lineage>
</organism>
<accession>A4QM28</accession>
<protein>
    <submittedName>
        <fullName evidence="1">ORF52a</fullName>
    </submittedName>
</protein>
<keyword evidence="1" id="KW-0934">Plastid</keyword>
<reference evidence="1" key="1">
    <citation type="submission" date="2007-04" db="EMBL/GenBank/DDBJ databases">
        <authorList>
            <person name="Noh E.W."/>
            <person name="Lee J.S."/>
            <person name="Choi Y.I."/>
            <person name="Han M.S."/>
            <person name="Yi Y.S."/>
            <person name="Han S.U."/>
        </authorList>
    </citation>
    <scope>NUCLEOTIDE SEQUENCE</scope>
</reference>
<dbReference type="EMBL" id="AY228468">
    <property type="protein sequence ID" value="ABP35355.1"/>
    <property type="molecule type" value="Genomic_DNA"/>
</dbReference>
<proteinExistence type="predicted"/>
<dbReference type="GeneID" id="5048393"/>
<evidence type="ECO:0000313" key="1">
    <source>
        <dbReference type="EMBL" id="ABP35355.1"/>
    </source>
</evidence>
<dbReference type="AlphaFoldDB" id="A4QM28"/>
<sequence length="52" mass="5886">MVGRSRASCPYSFFLGINIGNAVHPTINSILKEEEVCRYETTEPDEPERPKC</sequence>
<keyword evidence="1" id="KW-0150">Chloroplast</keyword>
<dbReference type="RefSeq" id="YP_001152109.1">
    <property type="nucleotide sequence ID" value="NC_004677.2"/>
</dbReference>
<name>A4QM28_PINKO</name>